<keyword evidence="4" id="KW-1185">Reference proteome</keyword>
<protein>
    <recommendedName>
        <fullName evidence="5">Short chain type dehydrogenase</fullName>
    </recommendedName>
</protein>
<reference evidence="3" key="1">
    <citation type="submission" date="2022-09" db="EMBL/GenBank/DDBJ databases">
        <title>Fusarium specimens isolated from Avocado Roots.</title>
        <authorList>
            <person name="Stajich J."/>
            <person name="Roper C."/>
            <person name="Heimlech-Rivalta G."/>
        </authorList>
    </citation>
    <scope>NUCLEOTIDE SEQUENCE</scope>
    <source>
        <strain evidence="3">CF00095</strain>
    </source>
</reference>
<comment type="caution">
    <text evidence="3">The sequence shown here is derived from an EMBL/GenBank/DDBJ whole genome shotgun (WGS) entry which is preliminary data.</text>
</comment>
<proteinExistence type="inferred from homology"/>
<dbReference type="InterPro" id="IPR002347">
    <property type="entry name" value="SDR_fam"/>
</dbReference>
<accession>A0ABQ8R8A7</accession>
<dbReference type="Gene3D" id="3.40.50.720">
    <property type="entry name" value="NAD(P)-binding Rossmann-like Domain"/>
    <property type="match status" value="1"/>
</dbReference>
<evidence type="ECO:0000256" key="2">
    <source>
        <dbReference type="ARBA" id="ARBA00023002"/>
    </source>
</evidence>
<dbReference type="Proteomes" id="UP001152024">
    <property type="component" value="Unassembled WGS sequence"/>
</dbReference>
<evidence type="ECO:0000313" key="4">
    <source>
        <dbReference type="Proteomes" id="UP001152024"/>
    </source>
</evidence>
<keyword evidence="2" id="KW-0560">Oxidoreductase</keyword>
<sequence length="166" mass="18322">MAAKSPVILILGYGANIGKSVANKFSSQGYKVAVAARSVKEDDTDTFLSIPSDFSKTESITNAFDQVKQKFGIPSVVVYNGFLAAGIGKSGAAYMTWTASEAYKNRGFKFYYADERKPDGGPIYRVNEDAHGDMYWELSQGKEQGPWMQSFVKGIGYKAFDTIYER</sequence>
<name>A0ABQ8R8A7_FUSEQ</name>
<dbReference type="PANTHER" id="PTHR43669:SF4">
    <property type="entry name" value="SHORT-CHAIN DEHYDROGENASE"/>
    <property type="match status" value="1"/>
</dbReference>
<organism evidence="3 4">
    <name type="scientific">Fusarium equiseti</name>
    <name type="common">Fusarium scirpi</name>
    <dbReference type="NCBI Taxonomy" id="61235"/>
    <lineage>
        <taxon>Eukaryota</taxon>
        <taxon>Fungi</taxon>
        <taxon>Dikarya</taxon>
        <taxon>Ascomycota</taxon>
        <taxon>Pezizomycotina</taxon>
        <taxon>Sordariomycetes</taxon>
        <taxon>Hypocreomycetidae</taxon>
        <taxon>Hypocreales</taxon>
        <taxon>Nectriaceae</taxon>
        <taxon>Fusarium</taxon>
        <taxon>Fusarium incarnatum-equiseti species complex</taxon>
    </lineage>
</organism>
<evidence type="ECO:0000256" key="1">
    <source>
        <dbReference type="ARBA" id="ARBA00006484"/>
    </source>
</evidence>
<dbReference type="InterPro" id="IPR036291">
    <property type="entry name" value="NAD(P)-bd_dom_sf"/>
</dbReference>
<dbReference type="Pfam" id="PF00106">
    <property type="entry name" value="adh_short"/>
    <property type="match status" value="1"/>
</dbReference>
<gene>
    <name evidence="3" type="ORF">NW768_007719</name>
</gene>
<evidence type="ECO:0008006" key="5">
    <source>
        <dbReference type="Google" id="ProtNLM"/>
    </source>
</evidence>
<dbReference type="EMBL" id="JAOQBH010000011">
    <property type="protein sequence ID" value="KAJ4129184.1"/>
    <property type="molecule type" value="Genomic_DNA"/>
</dbReference>
<dbReference type="PANTHER" id="PTHR43669">
    <property type="entry name" value="5-KETO-D-GLUCONATE 5-REDUCTASE"/>
    <property type="match status" value="1"/>
</dbReference>
<evidence type="ECO:0000313" key="3">
    <source>
        <dbReference type="EMBL" id="KAJ4129184.1"/>
    </source>
</evidence>
<dbReference type="SUPFAM" id="SSF51735">
    <property type="entry name" value="NAD(P)-binding Rossmann-fold domains"/>
    <property type="match status" value="1"/>
</dbReference>
<comment type="similarity">
    <text evidence="1">Belongs to the short-chain dehydrogenases/reductases (SDR) family.</text>
</comment>